<protein>
    <submittedName>
        <fullName evidence="1">Uncharacterized protein</fullName>
    </submittedName>
</protein>
<name>A0A075WCN6_ARCFL</name>
<dbReference type="EMBL" id="CP006577">
    <property type="protein sequence ID" value="AIG97751.1"/>
    <property type="molecule type" value="Genomic_DNA"/>
</dbReference>
<sequence length="137" mass="15041">MVASYEIEFIGEGEVAGILREALRTDSRVESFEEFERGFKLRLVGAKRRITIVCKGSVQSDECLLIVNARKMPENGGIALNADKIAERCGSKPEIAMLGAIAKLGVVDLKRLMSVIYREMGYGDVLAVKKGFEATNI</sequence>
<dbReference type="HOGENOM" id="CLU_1860591_0_0_2"/>
<evidence type="ECO:0000313" key="2">
    <source>
        <dbReference type="Proteomes" id="UP000028501"/>
    </source>
</evidence>
<reference evidence="1 2" key="1">
    <citation type="submission" date="2013-07" db="EMBL/GenBank/DDBJ databases">
        <title>Genome of Archaeoglobus fulgidus.</title>
        <authorList>
            <person name="Fiebig A."/>
            <person name="Birkeland N.-K."/>
        </authorList>
    </citation>
    <scope>NUCLEOTIDE SEQUENCE [LARGE SCALE GENOMIC DNA]</scope>
    <source>
        <strain evidence="1 2">DSM 8774</strain>
    </source>
</reference>
<dbReference type="RefSeq" id="WP_048095364.1">
    <property type="nucleotide sequence ID" value="NZ_CP006577.1"/>
</dbReference>
<organism evidence="1 2">
    <name type="scientific">Archaeoglobus fulgidus DSM 8774</name>
    <dbReference type="NCBI Taxonomy" id="1344584"/>
    <lineage>
        <taxon>Archaea</taxon>
        <taxon>Methanobacteriati</taxon>
        <taxon>Methanobacteriota</taxon>
        <taxon>Archaeoglobi</taxon>
        <taxon>Archaeoglobales</taxon>
        <taxon>Archaeoglobaceae</taxon>
        <taxon>Archaeoglobus</taxon>
    </lineage>
</organism>
<dbReference type="KEGG" id="afg:AFULGI_00009630"/>
<dbReference type="AlphaFoldDB" id="A0A075WCN6"/>
<evidence type="ECO:0000313" key="1">
    <source>
        <dbReference type="EMBL" id="AIG97751.1"/>
    </source>
</evidence>
<proteinExistence type="predicted"/>
<gene>
    <name evidence="1" type="ORF">AFULGI_00009630</name>
</gene>
<accession>A0A075WCN6</accession>
<dbReference type="Proteomes" id="UP000028501">
    <property type="component" value="Chromosome"/>
</dbReference>
<dbReference type="GeneID" id="24794476"/>